<dbReference type="InterPro" id="IPR001647">
    <property type="entry name" value="HTH_TetR"/>
</dbReference>
<keyword evidence="1" id="KW-0678">Repressor</keyword>
<dbReference type="InterPro" id="IPR050109">
    <property type="entry name" value="HTH-type_TetR-like_transc_reg"/>
</dbReference>
<keyword evidence="3 5" id="KW-0238">DNA-binding</keyword>
<keyword evidence="2" id="KW-0805">Transcription regulation</keyword>
<evidence type="ECO:0000256" key="2">
    <source>
        <dbReference type="ARBA" id="ARBA00023015"/>
    </source>
</evidence>
<feature type="DNA-binding region" description="H-T-H motif" evidence="5">
    <location>
        <begin position="34"/>
        <end position="53"/>
    </location>
</feature>
<dbReference type="SUPFAM" id="SSF46689">
    <property type="entry name" value="Homeodomain-like"/>
    <property type="match status" value="1"/>
</dbReference>
<dbReference type="Gene3D" id="1.10.357.10">
    <property type="entry name" value="Tetracycline Repressor, domain 2"/>
    <property type="match status" value="1"/>
</dbReference>
<sequence length="232" mass="25061">MGGVPKRVDHEQRRREIVDAVWRIAAASGLEGVTLGQVAREAGISKGLVQHYFRGRDEMLLHATSRLHERVGHRIAQGLAEPAGSRTPRTAVRAFMVALLPTDDDSRRDALVANAFLIRALKDPAIADRFHAGNRQLREAVVGLVSSAQAEGDPEREADILLALVAGLGNALLLGHHTRTSALAALDHQLDRLKCDERPGLGPGVSREERMTGNEPESYVGESPPADRSFGA</sequence>
<proteinExistence type="predicted"/>
<evidence type="ECO:0000313" key="8">
    <source>
        <dbReference type="EMBL" id="MFC5023034.1"/>
    </source>
</evidence>
<dbReference type="InterPro" id="IPR039538">
    <property type="entry name" value="BetI_C"/>
</dbReference>
<dbReference type="Proteomes" id="UP001595829">
    <property type="component" value="Unassembled WGS sequence"/>
</dbReference>
<evidence type="ECO:0000256" key="5">
    <source>
        <dbReference type="PROSITE-ProRule" id="PRU00335"/>
    </source>
</evidence>
<dbReference type="PANTHER" id="PTHR30055">
    <property type="entry name" value="HTH-TYPE TRANSCRIPTIONAL REGULATOR RUTR"/>
    <property type="match status" value="1"/>
</dbReference>
<dbReference type="SUPFAM" id="SSF48498">
    <property type="entry name" value="Tetracyclin repressor-like, C-terminal domain"/>
    <property type="match status" value="1"/>
</dbReference>
<dbReference type="RefSeq" id="WP_345690306.1">
    <property type="nucleotide sequence ID" value="NZ_BAABIT010000001.1"/>
</dbReference>
<evidence type="ECO:0000259" key="7">
    <source>
        <dbReference type="PROSITE" id="PS50977"/>
    </source>
</evidence>
<dbReference type="PANTHER" id="PTHR30055:SF234">
    <property type="entry name" value="HTH-TYPE TRANSCRIPTIONAL REGULATOR BETI"/>
    <property type="match status" value="1"/>
</dbReference>
<dbReference type="EMBL" id="JBHSJD010000007">
    <property type="protein sequence ID" value="MFC5023034.1"/>
    <property type="molecule type" value="Genomic_DNA"/>
</dbReference>
<comment type="caution">
    <text evidence="8">The sequence shown here is derived from an EMBL/GenBank/DDBJ whole genome shotgun (WGS) entry which is preliminary data.</text>
</comment>
<reference evidence="9" key="1">
    <citation type="journal article" date="2019" name="Int. J. Syst. Evol. Microbiol.">
        <title>The Global Catalogue of Microorganisms (GCM) 10K type strain sequencing project: providing services to taxonomists for standard genome sequencing and annotation.</title>
        <authorList>
            <consortium name="The Broad Institute Genomics Platform"/>
            <consortium name="The Broad Institute Genome Sequencing Center for Infectious Disease"/>
            <person name="Wu L."/>
            <person name="Ma J."/>
        </authorList>
    </citation>
    <scope>NUCLEOTIDE SEQUENCE [LARGE SCALE GENOMIC DNA]</scope>
    <source>
        <strain evidence="9">CGMCC 4.1648</strain>
    </source>
</reference>
<feature type="region of interest" description="Disordered" evidence="6">
    <location>
        <begin position="197"/>
        <end position="232"/>
    </location>
</feature>
<accession>A0ABV9XDB8</accession>
<dbReference type="InterPro" id="IPR009057">
    <property type="entry name" value="Homeodomain-like_sf"/>
</dbReference>
<keyword evidence="4" id="KW-0804">Transcription</keyword>
<evidence type="ECO:0000256" key="6">
    <source>
        <dbReference type="SAM" id="MobiDB-lite"/>
    </source>
</evidence>
<dbReference type="Pfam" id="PF00440">
    <property type="entry name" value="TetR_N"/>
    <property type="match status" value="1"/>
</dbReference>
<name>A0ABV9XDB8_9ACTN</name>
<dbReference type="Pfam" id="PF13977">
    <property type="entry name" value="TetR_C_6"/>
    <property type="match status" value="1"/>
</dbReference>
<dbReference type="InterPro" id="IPR036271">
    <property type="entry name" value="Tet_transcr_reg_TetR-rel_C_sf"/>
</dbReference>
<organism evidence="8 9">
    <name type="scientific">Streptomyces coeruleoprunus</name>
    <dbReference type="NCBI Taxonomy" id="285563"/>
    <lineage>
        <taxon>Bacteria</taxon>
        <taxon>Bacillati</taxon>
        <taxon>Actinomycetota</taxon>
        <taxon>Actinomycetes</taxon>
        <taxon>Kitasatosporales</taxon>
        <taxon>Streptomycetaceae</taxon>
        <taxon>Streptomyces</taxon>
    </lineage>
</organism>
<evidence type="ECO:0000256" key="4">
    <source>
        <dbReference type="ARBA" id="ARBA00023163"/>
    </source>
</evidence>
<evidence type="ECO:0000256" key="1">
    <source>
        <dbReference type="ARBA" id="ARBA00022491"/>
    </source>
</evidence>
<gene>
    <name evidence="8" type="ORF">ACFPM3_12915</name>
</gene>
<protein>
    <submittedName>
        <fullName evidence="8">TetR/AcrR family transcriptional regulator</fullName>
    </submittedName>
</protein>
<evidence type="ECO:0000256" key="3">
    <source>
        <dbReference type="ARBA" id="ARBA00023125"/>
    </source>
</evidence>
<dbReference type="PROSITE" id="PS50977">
    <property type="entry name" value="HTH_TETR_2"/>
    <property type="match status" value="1"/>
</dbReference>
<keyword evidence="9" id="KW-1185">Reference proteome</keyword>
<evidence type="ECO:0000313" key="9">
    <source>
        <dbReference type="Proteomes" id="UP001595829"/>
    </source>
</evidence>
<feature type="domain" description="HTH tetR-type" evidence="7">
    <location>
        <begin position="11"/>
        <end position="71"/>
    </location>
</feature>